<dbReference type="NCBIfam" id="TIGR02849">
    <property type="entry name" value="spore_III_AD"/>
    <property type="match status" value="1"/>
</dbReference>
<name>A0A1M5Z0L9_9CLOT</name>
<accession>A0A1M5Z0L9</accession>
<organism evidence="2 3">
    <name type="scientific">Clostridium intestinale DSM 6191</name>
    <dbReference type="NCBI Taxonomy" id="1121320"/>
    <lineage>
        <taxon>Bacteria</taxon>
        <taxon>Bacillati</taxon>
        <taxon>Bacillota</taxon>
        <taxon>Clostridia</taxon>
        <taxon>Eubacteriales</taxon>
        <taxon>Clostridiaceae</taxon>
        <taxon>Clostridium</taxon>
    </lineage>
</organism>
<evidence type="ECO:0000313" key="2">
    <source>
        <dbReference type="EMBL" id="SHI17433.1"/>
    </source>
</evidence>
<dbReference type="RefSeq" id="WP_073019734.1">
    <property type="nucleotide sequence ID" value="NZ_FQXU01000007.1"/>
</dbReference>
<dbReference type="Pfam" id="PF06686">
    <property type="entry name" value="SpoIIIAC"/>
    <property type="match status" value="2"/>
</dbReference>
<keyword evidence="1" id="KW-0472">Membrane</keyword>
<proteinExistence type="predicted"/>
<feature type="transmembrane region" description="Helical" evidence="1">
    <location>
        <begin position="106"/>
        <end position="124"/>
    </location>
</feature>
<dbReference type="InterPro" id="IPR014211">
    <property type="entry name" value="Spore_III_AD"/>
</dbReference>
<reference evidence="2 3" key="1">
    <citation type="submission" date="2016-11" db="EMBL/GenBank/DDBJ databases">
        <authorList>
            <person name="Jaros S."/>
            <person name="Januszkiewicz K."/>
            <person name="Wedrychowicz H."/>
        </authorList>
    </citation>
    <scope>NUCLEOTIDE SEQUENCE [LARGE SCALE GENOMIC DNA]</scope>
    <source>
        <strain evidence="2 3">DSM 6191</strain>
    </source>
</reference>
<dbReference type="Proteomes" id="UP000184241">
    <property type="component" value="Unassembled WGS sequence"/>
</dbReference>
<dbReference type="AlphaFoldDB" id="A0A1M5Z0L9"/>
<feature type="transmembrane region" description="Helical" evidence="1">
    <location>
        <begin position="6"/>
        <end position="21"/>
    </location>
</feature>
<evidence type="ECO:0000256" key="1">
    <source>
        <dbReference type="SAM" id="Phobius"/>
    </source>
</evidence>
<evidence type="ECO:0000313" key="3">
    <source>
        <dbReference type="Proteomes" id="UP000184241"/>
    </source>
</evidence>
<feature type="transmembrane region" description="Helical" evidence="1">
    <location>
        <begin position="33"/>
        <end position="54"/>
    </location>
</feature>
<feature type="transmembrane region" description="Helical" evidence="1">
    <location>
        <begin position="66"/>
        <end position="85"/>
    </location>
</feature>
<keyword evidence="1" id="KW-0812">Transmembrane</keyword>
<gene>
    <name evidence="2" type="ORF">SAMN02745941_02384</name>
</gene>
<protein>
    <submittedName>
        <fullName evidence="2">Stage III sporulation protein AD</fullName>
    </submittedName>
</protein>
<dbReference type="EMBL" id="FQXU01000007">
    <property type="protein sequence ID" value="SHI17433.1"/>
    <property type="molecule type" value="Genomic_DNA"/>
</dbReference>
<sequence>MDIIKIIAFSLVSLFLFMYFKEEKPSIATQISLVSGVLLLLFLLSPIGEVITFLKDMSSKADIDSFYITLVLKIVGITYIATFATEICKEAGAQGIASRIELAAKILILVIAMPILMGVLDAILKIM</sequence>
<dbReference type="InterPro" id="IPR025664">
    <property type="entry name" value="Spore_III_AC/AD"/>
</dbReference>
<keyword evidence="1" id="KW-1133">Transmembrane helix</keyword>